<dbReference type="Pfam" id="PF02777">
    <property type="entry name" value="Sod_Fe_C"/>
    <property type="match status" value="1"/>
</dbReference>
<dbReference type="OrthoDB" id="9803125at2"/>
<dbReference type="EC" id="1.15.1.1" evidence="2"/>
<feature type="domain" description="Manganese/iron superoxide dismutase C-terminal" evidence="5">
    <location>
        <begin position="96"/>
        <end position="194"/>
    </location>
</feature>
<dbReference type="GO" id="GO:0046872">
    <property type="term" value="F:metal ion binding"/>
    <property type="evidence" value="ECO:0007669"/>
    <property type="project" value="UniProtKB-KW"/>
</dbReference>
<evidence type="ECO:0000313" key="6">
    <source>
        <dbReference type="EMBL" id="TKD10419.1"/>
    </source>
</evidence>
<evidence type="ECO:0000256" key="1">
    <source>
        <dbReference type="ARBA" id="ARBA00008714"/>
    </source>
</evidence>
<proteinExistence type="inferred from homology"/>
<dbReference type="InterPro" id="IPR050265">
    <property type="entry name" value="Fe/Mn_Superoxide_Dismutase"/>
</dbReference>
<accession>A0A4V5PNB2</accession>
<gene>
    <name evidence="6" type="ORF">E8A74_08205</name>
</gene>
<dbReference type="EMBL" id="SSMQ01000006">
    <property type="protein sequence ID" value="TKD10419.1"/>
    <property type="molecule type" value="Genomic_DNA"/>
</dbReference>
<dbReference type="PANTHER" id="PTHR11404">
    <property type="entry name" value="SUPEROXIDE DISMUTASE 2"/>
    <property type="match status" value="1"/>
</dbReference>
<keyword evidence="4" id="KW-0560">Oxidoreductase</keyword>
<comment type="similarity">
    <text evidence="1">Belongs to the iron/manganese superoxide dismutase family.</text>
</comment>
<dbReference type="SUPFAM" id="SSF46609">
    <property type="entry name" value="Fe,Mn superoxide dismutase (SOD), N-terminal domain"/>
    <property type="match status" value="1"/>
</dbReference>
<dbReference type="Proteomes" id="UP000309215">
    <property type="component" value="Unassembled WGS sequence"/>
</dbReference>
<dbReference type="SUPFAM" id="SSF54719">
    <property type="entry name" value="Fe,Mn superoxide dismutase (SOD), C-terminal domain"/>
    <property type="match status" value="1"/>
</dbReference>
<sequence length="197" mass="22520">MAIIPAKYTAKDYSALKGLQGITDDQVAVHLTLYNGYVTRSNKLNETLASMVAENKASTFEYNELKRRAGWEINGILLHEYYFDNLAAKATDGKDTRFAEAIARQYGSFDDWKKDFLGVAKMPGVGWAITYFDPTRGQFDNYWIDRHDVGHPAGHRPIVVLDLWEHAWSAYLKPTERAKYLEDFFANVNWSVVDGRL</sequence>
<reference evidence="6 7" key="1">
    <citation type="submission" date="2019-04" db="EMBL/GenBank/DDBJ databases">
        <authorList>
            <person name="Li Y."/>
            <person name="Wang J."/>
        </authorList>
    </citation>
    <scope>NUCLEOTIDE SEQUENCE [LARGE SCALE GENOMIC DNA]</scope>
    <source>
        <strain evidence="6 7">DSM 14668</strain>
    </source>
</reference>
<evidence type="ECO:0000256" key="3">
    <source>
        <dbReference type="ARBA" id="ARBA00022723"/>
    </source>
</evidence>
<name>A0A4V5PNB2_9BACT</name>
<evidence type="ECO:0000256" key="2">
    <source>
        <dbReference type="ARBA" id="ARBA00012682"/>
    </source>
</evidence>
<comment type="caution">
    <text evidence="6">The sequence shown here is derived from an EMBL/GenBank/DDBJ whole genome shotgun (WGS) entry which is preliminary data.</text>
</comment>
<keyword evidence="7" id="KW-1185">Reference proteome</keyword>
<evidence type="ECO:0000256" key="4">
    <source>
        <dbReference type="ARBA" id="ARBA00023002"/>
    </source>
</evidence>
<dbReference type="InterPro" id="IPR036314">
    <property type="entry name" value="SOD_C_sf"/>
</dbReference>
<evidence type="ECO:0000313" key="7">
    <source>
        <dbReference type="Proteomes" id="UP000309215"/>
    </source>
</evidence>
<dbReference type="GO" id="GO:0004784">
    <property type="term" value="F:superoxide dismutase activity"/>
    <property type="evidence" value="ECO:0007669"/>
    <property type="project" value="UniProtKB-EC"/>
</dbReference>
<dbReference type="InterPro" id="IPR036324">
    <property type="entry name" value="Mn/Fe_SOD_N_sf"/>
</dbReference>
<dbReference type="AlphaFoldDB" id="A0A4V5PNB2"/>
<dbReference type="Gene3D" id="3.55.40.20">
    <property type="entry name" value="Iron/manganese superoxide dismutase, C-terminal domain"/>
    <property type="match status" value="1"/>
</dbReference>
<organism evidence="6 7">
    <name type="scientific">Polyangium fumosum</name>
    <dbReference type="NCBI Taxonomy" id="889272"/>
    <lineage>
        <taxon>Bacteria</taxon>
        <taxon>Pseudomonadati</taxon>
        <taxon>Myxococcota</taxon>
        <taxon>Polyangia</taxon>
        <taxon>Polyangiales</taxon>
        <taxon>Polyangiaceae</taxon>
        <taxon>Polyangium</taxon>
    </lineage>
</organism>
<dbReference type="InterPro" id="IPR019832">
    <property type="entry name" value="Mn/Fe_SOD_C"/>
</dbReference>
<evidence type="ECO:0000259" key="5">
    <source>
        <dbReference type="Pfam" id="PF02777"/>
    </source>
</evidence>
<dbReference type="PANTHER" id="PTHR11404:SF6">
    <property type="entry name" value="SUPEROXIDE DISMUTASE [MN], MITOCHONDRIAL"/>
    <property type="match status" value="1"/>
</dbReference>
<keyword evidence="3" id="KW-0479">Metal-binding</keyword>
<protein>
    <recommendedName>
        <fullName evidence="2">superoxide dismutase</fullName>
        <ecNumber evidence="2">1.15.1.1</ecNumber>
    </recommendedName>
</protein>
<dbReference type="RefSeq" id="WP_136928383.1">
    <property type="nucleotide sequence ID" value="NZ_SSMQ01000006.1"/>
</dbReference>